<gene>
    <name evidence="1" type="ORF">NPIL_268771</name>
</gene>
<dbReference type="EMBL" id="BMAW01058645">
    <property type="protein sequence ID" value="GFT17338.1"/>
    <property type="molecule type" value="Genomic_DNA"/>
</dbReference>
<protein>
    <submittedName>
        <fullName evidence="1">Uncharacterized protein</fullName>
    </submittedName>
</protein>
<reference evidence="1" key="1">
    <citation type="submission" date="2020-08" db="EMBL/GenBank/DDBJ databases">
        <title>Multicomponent nature underlies the extraordinary mechanical properties of spider dragline silk.</title>
        <authorList>
            <person name="Kono N."/>
            <person name="Nakamura H."/>
            <person name="Mori M."/>
            <person name="Yoshida Y."/>
            <person name="Ohtoshi R."/>
            <person name="Malay A.D."/>
            <person name="Moran D.A.P."/>
            <person name="Tomita M."/>
            <person name="Numata K."/>
            <person name="Arakawa K."/>
        </authorList>
    </citation>
    <scope>NUCLEOTIDE SEQUENCE</scope>
</reference>
<comment type="caution">
    <text evidence="1">The sequence shown here is derived from an EMBL/GenBank/DDBJ whole genome shotgun (WGS) entry which is preliminary data.</text>
</comment>
<dbReference type="Proteomes" id="UP000887013">
    <property type="component" value="Unassembled WGS sequence"/>
</dbReference>
<evidence type="ECO:0000313" key="1">
    <source>
        <dbReference type="EMBL" id="GFT17338.1"/>
    </source>
</evidence>
<sequence>MANEFWKFAFIAFNAREAAGQGIRLFARVPSLSLLSLPVRKEGVGHKVTKDTEHRSRTSGVDSVIHWCIVQHIGKEVWGETRSVRIVLKFLFNYKLSFDLCFYGAN</sequence>
<proteinExistence type="predicted"/>
<keyword evidence="2" id="KW-1185">Reference proteome</keyword>
<dbReference type="AlphaFoldDB" id="A0A8X6NJF7"/>
<name>A0A8X6NJF7_NEPPI</name>
<evidence type="ECO:0000313" key="2">
    <source>
        <dbReference type="Proteomes" id="UP000887013"/>
    </source>
</evidence>
<accession>A0A8X6NJF7</accession>
<organism evidence="1 2">
    <name type="scientific">Nephila pilipes</name>
    <name type="common">Giant wood spider</name>
    <name type="synonym">Nephila maculata</name>
    <dbReference type="NCBI Taxonomy" id="299642"/>
    <lineage>
        <taxon>Eukaryota</taxon>
        <taxon>Metazoa</taxon>
        <taxon>Ecdysozoa</taxon>
        <taxon>Arthropoda</taxon>
        <taxon>Chelicerata</taxon>
        <taxon>Arachnida</taxon>
        <taxon>Araneae</taxon>
        <taxon>Araneomorphae</taxon>
        <taxon>Entelegynae</taxon>
        <taxon>Araneoidea</taxon>
        <taxon>Nephilidae</taxon>
        <taxon>Nephila</taxon>
    </lineage>
</organism>